<dbReference type="InterPro" id="IPR036188">
    <property type="entry name" value="FAD/NAD-bd_sf"/>
</dbReference>
<protein>
    <submittedName>
        <fullName evidence="4">Hydroxyacylglutathione hydrolase</fullName>
        <ecNumber evidence="4">3.1.2.6</ecNumber>
    </submittedName>
</protein>
<name>A0A841JX14_9BACT</name>
<accession>A0A841JX14</accession>
<dbReference type="EMBL" id="JACHEK010000008">
    <property type="protein sequence ID" value="MBB6145953.1"/>
    <property type="molecule type" value="Genomic_DNA"/>
</dbReference>
<evidence type="ECO:0000313" key="5">
    <source>
        <dbReference type="Proteomes" id="UP000538666"/>
    </source>
</evidence>
<feature type="domain" description="FAD-dependent urate hydroxylase HpyO/Asp monooxygenase CreE-like FAD/NAD(P)-binding" evidence="3">
    <location>
        <begin position="8"/>
        <end position="148"/>
    </location>
</feature>
<organism evidence="4 5">
    <name type="scientific">Silvibacterium bohemicum</name>
    <dbReference type="NCBI Taxonomy" id="1577686"/>
    <lineage>
        <taxon>Bacteria</taxon>
        <taxon>Pseudomonadati</taxon>
        <taxon>Acidobacteriota</taxon>
        <taxon>Terriglobia</taxon>
        <taxon>Terriglobales</taxon>
        <taxon>Acidobacteriaceae</taxon>
        <taxon>Silvibacterium</taxon>
    </lineage>
</organism>
<dbReference type="Pfam" id="PF13454">
    <property type="entry name" value="NAD_binding_9"/>
    <property type="match status" value="1"/>
</dbReference>
<keyword evidence="2" id="KW-0472">Membrane</keyword>
<dbReference type="Gene3D" id="3.50.50.60">
    <property type="entry name" value="FAD/NAD(P)-binding domain"/>
    <property type="match status" value="2"/>
</dbReference>
<feature type="transmembrane region" description="Helical" evidence="2">
    <location>
        <begin position="6"/>
        <end position="24"/>
    </location>
</feature>
<dbReference type="InterPro" id="IPR038732">
    <property type="entry name" value="HpyO/CreE_NAD-binding"/>
</dbReference>
<dbReference type="InterPro" id="IPR052189">
    <property type="entry name" value="L-asp_N-monooxygenase_NS-form"/>
</dbReference>
<sequence length="482" mass="52220">MNTEKTIAIVGAGVSGALTAYHLLRKQAQARAIVIDPRSELGLGLAYSTPSLEHLLNVPAGKISAIPDQPDHFLLWLQKNYDAKATASYFAPRAVFGRYIQSLLQAVSGIEHLRTSVQSCRIVSDQVVLNLADGTELIADTVVFAIGNFDPAPLPGVAEETIANGVYCHSAWANATYAGLPADAPVALIGSGLTTVDVLLRLRETGHRGQITAISRHGIFPYRHAPYDPLSQSVIDGEAPVKARDLLHRVHQAIKQGGDWRAVVDCLRTRTNELWLALPVVEQKRFRRHLQRRWDVVRHRMAPSIADRIEAELEVGTLALHRGSLHAVLPSPDGARVQFRTADGDVKELAATRVINCTGPNMNYRRVGSSLLDSLFAQGLAVAGPLGSGLWTDSNGALRNQDELFSDILFHVGPGRQGTLLESIAVPELRCQAAAMATLLVDRSQTPAHAEQDEAAGQISDSDETKRMRSIRISAIDAMASL</sequence>
<dbReference type="OrthoDB" id="101972at2"/>
<proteinExistence type="predicted"/>
<dbReference type="AlphaFoldDB" id="A0A841JX14"/>
<gene>
    <name evidence="4" type="ORF">HNQ77_003923</name>
</gene>
<dbReference type="PANTHER" id="PTHR40254:SF1">
    <property type="entry name" value="BLR0577 PROTEIN"/>
    <property type="match status" value="1"/>
</dbReference>
<comment type="caution">
    <text evidence="4">The sequence shown here is derived from an EMBL/GenBank/DDBJ whole genome shotgun (WGS) entry which is preliminary data.</text>
</comment>
<keyword evidence="2" id="KW-0812">Transmembrane</keyword>
<keyword evidence="2" id="KW-1133">Transmembrane helix</keyword>
<dbReference type="EC" id="3.1.2.6" evidence="4"/>
<reference evidence="4 5" key="1">
    <citation type="submission" date="2020-08" db="EMBL/GenBank/DDBJ databases">
        <title>Genomic Encyclopedia of Type Strains, Phase IV (KMG-IV): sequencing the most valuable type-strain genomes for metagenomic binning, comparative biology and taxonomic classification.</title>
        <authorList>
            <person name="Goeker M."/>
        </authorList>
    </citation>
    <scope>NUCLEOTIDE SEQUENCE [LARGE SCALE GENOMIC DNA]</scope>
    <source>
        <strain evidence="4 5">DSM 103733</strain>
    </source>
</reference>
<dbReference type="SUPFAM" id="SSF51905">
    <property type="entry name" value="FAD/NAD(P)-binding domain"/>
    <property type="match status" value="2"/>
</dbReference>
<dbReference type="GO" id="GO:0004416">
    <property type="term" value="F:hydroxyacylglutathione hydrolase activity"/>
    <property type="evidence" value="ECO:0007669"/>
    <property type="project" value="UniProtKB-EC"/>
</dbReference>
<keyword evidence="5" id="KW-1185">Reference proteome</keyword>
<dbReference type="PANTHER" id="PTHR40254">
    <property type="entry name" value="BLR0577 PROTEIN"/>
    <property type="match status" value="1"/>
</dbReference>
<dbReference type="Proteomes" id="UP000538666">
    <property type="component" value="Unassembled WGS sequence"/>
</dbReference>
<feature type="region of interest" description="Disordered" evidence="1">
    <location>
        <begin position="445"/>
        <end position="466"/>
    </location>
</feature>
<keyword evidence="4" id="KW-0378">Hydrolase</keyword>
<dbReference type="RefSeq" id="WP_050060955.1">
    <property type="nucleotide sequence ID" value="NZ_JACHEK010000008.1"/>
</dbReference>
<evidence type="ECO:0000256" key="1">
    <source>
        <dbReference type="SAM" id="MobiDB-lite"/>
    </source>
</evidence>
<evidence type="ECO:0000256" key="2">
    <source>
        <dbReference type="SAM" id="Phobius"/>
    </source>
</evidence>
<evidence type="ECO:0000259" key="3">
    <source>
        <dbReference type="Pfam" id="PF13454"/>
    </source>
</evidence>
<evidence type="ECO:0000313" key="4">
    <source>
        <dbReference type="EMBL" id="MBB6145953.1"/>
    </source>
</evidence>